<comment type="caution">
    <text evidence="1">The sequence shown here is derived from an EMBL/GenBank/DDBJ whole genome shotgun (WGS) entry which is preliminary data.</text>
</comment>
<keyword evidence="2" id="KW-1185">Reference proteome</keyword>
<dbReference type="EMBL" id="CAJVPP010000576">
    <property type="protein sequence ID" value="CAG8494756.1"/>
    <property type="molecule type" value="Genomic_DNA"/>
</dbReference>
<gene>
    <name evidence="1" type="ORF">FMOSSE_LOCUS3720</name>
</gene>
<reference evidence="1" key="1">
    <citation type="submission" date="2021-06" db="EMBL/GenBank/DDBJ databases">
        <authorList>
            <person name="Kallberg Y."/>
            <person name="Tangrot J."/>
            <person name="Rosling A."/>
        </authorList>
    </citation>
    <scope>NUCLEOTIDE SEQUENCE</scope>
    <source>
        <strain evidence="1">87-6 pot B 2015</strain>
    </source>
</reference>
<organism evidence="1 2">
    <name type="scientific">Funneliformis mosseae</name>
    <name type="common">Endomycorrhizal fungus</name>
    <name type="synonym">Glomus mosseae</name>
    <dbReference type="NCBI Taxonomy" id="27381"/>
    <lineage>
        <taxon>Eukaryota</taxon>
        <taxon>Fungi</taxon>
        <taxon>Fungi incertae sedis</taxon>
        <taxon>Mucoromycota</taxon>
        <taxon>Glomeromycotina</taxon>
        <taxon>Glomeromycetes</taxon>
        <taxon>Glomerales</taxon>
        <taxon>Glomeraceae</taxon>
        <taxon>Funneliformis</taxon>
    </lineage>
</organism>
<protein>
    <submittedName>
        <fullName evidence="1">1658_t:CDS:1</fullName>
    </submittedName>
</protein>
<proteinExistence type="predicted"/>
<sequence length="175" mass="20624">MVDNNLNRCSSLYSCFSSFNQNFFVGPYWNKGIMVYHSADRVQPADGRKSVQIIQITFKEAFSNDETAQLHHNWVQEFSIRNISRISLDPLLTEKQTGSRKSTTTHHMLPIVILQMSMNIMDAWGCRIKFWMLPYVPSFLIWIYQHQRYDNIKEELRSRENNKITSNIEANDLKL</sequence>
<evidence type="ECO:0000313" key="2">
    <source>
        <dbReference type="Proteomes" id="UP000789375"/>
    </source>
</evidence>
<evidence type="ECO:0000313" key="1">
    <source>
        <dbReference type="EMBL" id="CAG8494756.1"/>
    </source>
</evidence>
<name>A0A9N8WST8_FUNMO</name>
<dbReference type="AlphaFoldDB" id="A0A9N8WST8"/>
<accession>A0A9N8WST8</accession>
<dbReference type="Proteomes" id="UP000789375">
    <property type="component" value="Unassembled WGS sequence"/>
</dbReference>